<gene>
    <name evidence="2" type="ORF">SAMN05216555_1302</name>
</gene>
<keyword evidence="3" id="KW-1185">Reference proteome</keyword>
<dbReference type="STRING" id="1045773.SAMN05216555_1302"/>
<dbReference type="AlphaFoldDB" id="A0A1G8YSJ4"/>
<dbReference type="EMBL" id="FNEI01000030">
    <property type="protein sequence ID" value="SDK05706.1"/>
    <property type="molecule type" value="Genomic_DNA"/>
</dbReference>
<name>A0A1G8YSJ4_9MICC</name>
<protein>
    <submittedName>
        <fullName evidence="2">Histidine ammonia-lyase</fullName>
    </submittedName>
</protein>
<dbReference type="PANTHER" id="PTHR10362">
    <property type="entry name" value="HISTIDINE AMMONIA-LYASE"/>
    <property type="match status" value="1"/>
</dbReference>
<proteinExistence type="predicted"/>
<accession>A0A1G8YSJ4</accession>
<dbReference type="GO" id="GO:0016841">
    <property type="term" value="F:ammonia-lyase activity"/>
    <property type="evidence" value="ECO:0007669"/>
    <property type="project" value="UniProtKB-ARBA"/>
</dbReference>
<organism evidence="2 3">
    <name type="scientific">Arthrobacter cupressi</name>
    <dbReference type="NCBI Taxonomy" id="1045773"/>
    <lineage>
        <taxon>Bacteria</taxon>
        <taxon>Bacillati</taxon>
        <taxon>Actinomycetota</taxon>
        <taxon>Actinomycetes</taxon>
        <taxon>Micrococcales</taxon>
        <taxon>Micrococcaceae</taxon>
        <taxon>Arthrobacter</taxon>
    </lineage>
</organism>
<evidence type="ECO:0000256" key="1">
    <source>
        <dbReference type="ARBA" id="ARBA00023239"/>
    </source>
</evidence>
<dbReference type="Proteomes" id="UP000182130">
    <property type="component" value="Unassembled WGS sequence"/>
</dbReference>
<dbReference type="RefSeq" id="WP_245679921.1">
    <property type="nucleotide sequence ID" value="NZ_FNEI01000030.1"/>
</dbReference>
<evidence type="ECO:0000313" key="2">
    <source>
        <dbReference type="EMBL" id="SDK05706.1"/>
    </source>
</evidence>
<dbReference type="SUPFAM" id="SSF48557">
    <property type="entry name" value="L-aspartase-like"/>
    <property type="match status" value="1"/>
</dbReference>
<keyword evidence="1 2" id="KW-0456">Lyase</keyword>
<dbReference type="Pfam" id="PF00221">
    <property type="entry name" value="Lyase_aromatic"/>
    <property type="match status" value="1"/>
</dbReference>
<sequence length="492" mass="50732">MGLNTAKGASMIVIDGLQLDLADIVAVADGEDVSLAPEALVRMAESRESAVATALRRPVYGRSTGVGANRTVSLAEAEGGDTHGLKLLRSHAVDAGKPLDRRTVRAMLAVRLSQLAAGASGINPAIAEALVALLNSGSVPEVREFGGIGTADLPALAGTALTMLGEREPLGGGKARALLEGWATADALPFISSSALTIAQAVLAHQELAVLLENAASVAALSFAAMSGNPEAFSPAVADAADSPAVADAARLFHGLVEGSGEPARIQDPYCLRTLPQIFGSQAEELAALGALLQRLATAGNENPLVHGSPAHGSNDVAHHGLFQMTNLARRVDALQLAVGAACATHLRRIDLLCEPAYTGGHPFLAEDGSGQSGVMMLEYVAAAAVGRIRSNAQPVSLQTVVLSLGAEEDASFASVAAAQLQSTADALVTVAAVELVCAARALRLQGRQPDEFASPRFRTVMRAALTLPSDVRDRDLRGDLEQAQRLVTARY</sequence>
<evidence type="ECO:0000313" key="3">
    <source>
        <dbReference type="Proteomes" id="UP000182130"/>
    </source>
</evidence>
<dbReference type="InterPro" id="IPR008948">
    <property type="entry name" value="L-Aspartase-like"/>
</dbReference>
<dbReference type="Gene3D" id="1.20.200.10">
    <property type="entry name" value="Fumarase/aspartase (Central domain)"/>
    <property type="match status" value="1"/>
</dbReference>
<dbReference type="InterPro" id="IPR001106">
    <property type="entry name" value="Aromatic_Lyase"/>
</dbReference>
<reference evidence="3" key="1">
    <citation type="submission" date="2016-10" db="EMBL/GenBank/DDBJ databases">
        <authorList>
            <person name="Varghese N."/>
            <person name="Submissions S."/>
        </authorList>
    </citation>
    <scope>NUCLEOTIDE SEQUENCE [LARGE SCALE GENOMIC DNA]</scope>
    <source>
        <strain evidence="3">CGMCC 1.10783</strain>
    </source>
</reference>